<comment type="caution">
    <text evidence="1">The sequence shown here is derived from an EMBL/GenBank/DDBJ whole genome shotgun (WGS) entry which is preliminary data.</text>
</comment>
<evidence type="ECO:0000313" key="1">
    <source>
        <dbReference type="EMBL" id="MCF2948023.1"/>
    </source>
</evidence>
<reference evidence="1 2" key="1">
    <citation type="submission" date="2022-01" db="EMBL/GenBank/DDBJ databases">
        <title>Paraglaciecola sp. G1-23.</title>
        <authorList>
            <person name="Jin M.S."/>
            <person name="Han D.M."/>
            <person name="Kim H.M."/>
            <person name="Jeon C.O."/>
        </authorList>
    </citation>
    <scope>NUCLEOTIDE SEQUENCE [LARGE SCALE GENOMIC DNA]</scope>
    <source>
        <strain evidence="1 2">G1-23</strain>
    </source>
</reference>
<dbReference type="RefSeq" id="WP_235311580.1">
    <property type="nucleotide sequence ID" value="NZ_JAKGAS010000003.1"/>
</dbReference>
<protein>
    <submittedName>
        <fullName evidence="1">Uncharacterized protein</fullName>
    </submittedName>
</protein>
<accession>A0ABS9D7M1</accession>
<sequence length="135" mass="15299">MISKKIRELFASMMEAQPQGTPVTYEPETEQYTGYFNQALVNKFIDQGLLELVDNQDGLICIIMNNRDDFLSGFSSGVSEARLGRDQSYADYNANPFAFSVGYEHFLSLNKKPRLLVGYICHGFINDDTSEIHVQ</sequence>
<dbReference type="EMBL" id="JAKGAS010000003">
    <property type="protein sequence ID" value="MCF2948023.1"/>
    <property type="molecule type" value="Genomic_DNA"/>
</dbReference>
<proteinExistence type="predicted"/>
<keyword evidence="2" id="KW-1185">Reference proteome</keyword>
<gene>
    <name evidence="1" type="ORF">L0668_07890</name>
</gene>
<name>A0ABS9D7M1_9ALTE</name>
<organism evidence="1 2">
    <name type="scientific">Paraglaciecola algarum</name>
    <dbReference type="NCBI Taxonomy" id="3050085"/>
    <lineage>
        <taxon>Bacteria</taxon>
        <taxon>Pseudomonadati</taxon>
        <taxon>Pseudomonadota</taxon>
        <taxon>Gammaproteobacteria</taxon>
        <taxon>Alteromonadales</taxon>
        <taxon>Alteromonadaceae</taxon>
        <taxon>Paraglaciecola</taxon>
    </lineage>
</organism>
<evidence type="ECO:0000313" key="2">
    <source>
        <dbReference type="Proteomes" id="UP001521137"/>
    </source>
</evidence>
<dbReference type="Proteomes" id="UP001521137">
    <property type="component" value="Unassembled WGS sequence"/>
</dbReference>